<name>A0A5M6IS72_9PROT</name>
<sequence length="293" mass="30485">MSWPERLLAALLVALLAGCGDLPRPFMGNPGATARRLAQPPPARLAVAPPTTALLSDEAGSQLTRNLAEALQAQEVPAIAEKPGDGDWRLVTTAELREQQVVPVFTVQNPAGEDQGAAQGAPVPAAAWAQATPALLHEVATQAAPGIGSLLTRIEAARRQSDPNSLVNRPARVFFKGVAGAPGDGDTSLARQMRDQLPRLGPVVQDTQAGADYVLDGHVAAVPIAGKMTRVEIQWLINAPDGRELGRVLQLNEVPTGSLDGYWGDVAVVVVQEAAGGVNDVLIRQSGGRTSGG</sequence>
<protein>
    <submittedName>
        <fullName evidence="1">Uncharacterized protein</fullName>
    </submittedName>
</protein>
<proteinExistence type="predicted"/>
<organism evidence="1 2">
    <name type="scientific">Rhodovastum atsumiense</name>
    <dbReference type="NCBI Taxonomy" id="504468"/>
    <lineage>
        <taxon>Bacteria</taxon>
        <taxon>Pseudomonadati</taxon>
        <taxon>Pseudomonadota</taxon>
        <taxon>Alphaproteobacteria</taxon>
        <taxon>Acetobacterales</taxon>
        <taxon>Acetobacteraceae</taxon>
        <taxon>Rhodovastum</taxon>
    </lineage>
</organism>
<accession>A0A5M6IS72</accession>
<dbReference type="RefSeq" id="WP_150041964.1">
    <property type="nucleotide sequence ID" value="NZ_OW485601.1"/>
</dbReference>
<dbReference type="OrthoDB" id="8448536at2"/>
<reference evidence="1 2" key="1">
    <citation type="submission" date="2019-09" db="EMBL/GenBank/DDBJ databases">
        <title>Genome sequence of Rhodovastum atsumiense, a diverse member of the Acetobacteraceae family of non-sulfur purple photosynthetic bacteria.</title>
        <authorList>
            <person name="Meyer T."/>
            <person name="Kyndt J."/>
        </authorList>
    </citation>
    <scope>NUCLEOTIDE SEQUENCE [LARGE SCALE GENOMIC DNA]</scope>
    <source>
        <strain evidence="1 2">DSM 21279</strain>
    </source>
</reference>
<evidence type="ECO:0000313" key="1">
    <source>
        <dbReference type="EMBL" id="KAA5611041.1"/>
    </source>
</evidence>
<dbReference type="EMBL" id="VWPK01000025">
    <property type="protein sequence ID" value="KAA5611041.1"/>
    <property type="molecule type" value="Genomic_DNA"/>
</dbReference>
<gene>
    <name evidence="1" type="ORF">F1189_16660</name>
</gene>
<dbReference type="AlphaFoldDB" id="A0A5M6IS72"/>
<dbReference type="PROSITE" id="PS51257">
    <property type="entry name" value="PROKAR_LIPOPROTEIN"/>
    <property type="match status" value="1"/>
</dbReference>
<keyword evidence="2" id="KW-1185">Reference proteome</keyword>
<comment type="caution">
    <text evidence="1">The sequence shown here is derived from an EMBL/GenBank/DDBJ whole genome shotgun (WGS) entry which is preliminary data.</text>
</comment>
<evidence type="ECO:0000313" key="2">
    <source>
        <dbReference type="Proteomes" id="UP000325255"/>
    </source>
</evidence>
<dbReference type="Proteomes" id="UP000325255">
    <property type="component" value="Unassembled WGS sequence"/>
</dbReference>